<dbReference type="OrthoDB" id="1910203at2759"/>
<proteinExistence type="predicted"/>
<keyword evidence="4" id="KW-1185">Reference proteome</keyword>
<dbReference type="EMBL" id="RWGY01000004">
    <property type="protein sequence ID" value="TVU44515.1"/>
    <property type="molecule type" value="Genomic_DNA"/>
</dbReference>
<dbReference type="PANTHER" id="PTHR34277">
    <property type="entry name" value="CLAVATA3/ESR (CLE)-RELATED PROTEIN 26"/>
    <property type="match status" value="1"/>
</dbReference>
<reference evidence="3 4" key="1">
    <citation type="journal article" date="2019" name="Sci. Rep.">
        <title>A high-quality genome of Eragrostis curvula grass provides insights into Poaceae evolution and supports new strategies to enhance forage quality.</title>
        <authorList>
            <person name="Carballo J."/>
            <person name="Santos B.A.C.M."/>
            <person name="Zappacosta D."/>
            <person name="Garbus I."/>
            <person name="Selva J.P."/>
            <person name="Gallo C.A."/>
            <person name="Diaz A."/>
            <person name="Albertini E."/>
            <person name="Caccamo M."/>
            <person name="Echenique V."/>
        </authorList>
    </citation>
    <scope>NUCLEOTIDE SEQUENCE [LARGE SCALE GENOMIC DNA]</scope>
    <source>
        <strain evidence="4">cv. Victoria</strain>
        <tissue evidence="3">Leaf</tissue>
    </source>
</reference>
<dbReference type="Gramene" id="TVU44515">
    <property type="protein sequence ID" value="TVU44515"/>
    <property type="gene ID" value="EJB05_03959"/>
</dbReference>
<name>A0A5J9W9B2_9POAL</name>
<evidence type="ECO:0000256" key="2">
    <source>
        <dbReference type="SAM" id="SignalP"/>
    </source>
</evidence>
<accession>A0A5J9W9B2</accession>
<dbReference type="InterPro" id="IPR039316">
    <property type="entry name" value="CLE25/26"/>
</dbReference>
<evidence type="ECO:0000313" key="3">
    <source>
        <dbReference type="EMBL" id="TVU44515.1"/>
    </source>
</evidence>
<dbReference type="PANTHER" id="PTHR34277:SF2">
    <property type="entry name" value="CLAVATA3_ESR (CLE)-RELATED PROTEIN 26"/>
    <property type="match status" value="1"/>
</dbReference>
<feature type="signal peptide" evidence="2">
    <location>
        <begin position="1"/>
        <end position="28"/>
    </location>
</feature>
<sequence length="149" mass="16121">MRRPAGPARAAALAIFLGALVLMSLVMDDGKNSALPMIVGRRRMSRADGGQRTLEDFKAEDPFQDSKRRVPNGPDPIHNRGTGKSGRSPGEHDGGADVKAASEASEETATRSEDQNPGCIARRRNRHEVHCGGSGLMWGVTRGQWPIFF</sequence>
<keyword evidence="2" id="KW-0732">Signal</keyword>
<organism evidence="3 4">
    <name type="scientific">Eragrostis curvula</name>
    <name type="common">weeping love grass</name>
    <dbReference type="NCBI Taxonomy" id="38414"/>
    <lineage>
        <taxon>Eukaryota</taxon>
        <taxon>Viridiplantae</taxon>
        <taxon>Streptophyta</taxon>
        <taxon>Embryophyta</taxon>
        <taxon>Tracheophyta</taxon>
        <taxon>Spermatophyta</taxon>
        <taxon>Magnoliopsida</taxon>
        <taxon>Liliopsida</taxon>
        <taxon>Poales</taxon>
        <taxon>Poaceae</taxon>
        <taxon>PACMAD clade</taxon>
        <taxon>Chloridoideae</taxon>
        <taxon>Eragrostideae</taxon>
        <taxon>Eragrostidinae</taxon>
        <taxon>Eragrostis</taxon>
    </lineage>
</organism>
<protein>
    <submittedName>
        <fullName evidence="3">Uncharacterized protein</fullName>
    </submittedName>
</protein>
<feature type="region of interest" description="Disordered" evidence="1">
    <location>
        <begin position="44"/>
        <end position="121"/>
    </location>
</feature>
<feature type="chain" id="PRO_5023885262" evidence="2">
    <location>
        <begin position="29"/>
        <end position="149"/>
    </location>
</feature>
<evidence type="ECO:0000313" key="4">
    <source>
        <dbReference type="Proteomes" id="UP000324897"/>
    </source>
</evidence>
<comment type="caution">
    <text evidence="3">The sequence shown here is derived from an EMBL/GenBank/DDBJ whole genome shotgun (WGS) entry which is preliminary data.</text>
</comment>
<feature type="compositionally biased region" description="Basic and acidic residues" evidence="1">
    <location>
        <begin position="53"/>
        <end position="68"/>
    </location>
</feature>
<dbReference type="AlphaFoldDB" id="A0A5J9W9B2"/>
<evidence type="ECO:0000256" key="1">
    <source>
        <dbReference type="SAM" id="MobiDB-lite"/>
    </source>
</evidence>
<dbReference type="Proteomes" id="UP000324897">
    <property type="component" value="Chromosome 5"/>
</dbReference>
<gene>
    <name evidence="3" type="ORF">EJB05_03959</name>
</gene>